<dbReference type="Proteomes" id="UP000008068">
    <property type="component" value="Unassembled WGS sequence"/>
</dbReference>
<evidence type="ECO:0000256" key="3">
    <source>
        <dbReference type="SAM" id="MobiDB-lite"/>
    </source>
</evidence>
<protein>
    <recommendedName>
        <fullName evidence="4">SH2 domain-containing protein</fullName>
    </recommendedName>
</protein>
<organism evidence="6">
    <name type="scientific">Caenorhabditis brenneri</name>
    <name type="common">Nematode worm</name>
    <dbReference type="NCBI Taxonomy" id="135651"/>
    <lineage>
        <taxon>Eukaryota</taxon>
        <taxon>Metazoa</taxon>
        <taxon>Ecdysozoa</taxon>
        <taxon>Nematoda</taxon>
        <taxon>Chromadorea</taxon>
        <taxon>Rhabditida</taxon>
        <taxon>Rhabditina</taxon>
        <taxon>Rhabditomorpha</taxon>
        <taxon>Rhabditoidea</taxon>
        <taxon>Rhabditidae</taxon>
        <taxon>Peloderinae</taxon>
        <taxon>Caenorhabditis</taxon>
    </lineage>
</organism>
<dbReference type="Pfam" id="PF00017">
    <property type="entry name" value="SH2"/>
    <property type="match status" value="1"/>
</dbReference>
<dbReference type="Gene3D" id="3.30.505.10">
    <property type="entry name" value="SH2 domain"/>
    <property type="match status" value="1"/>
</dbReference>
<sequence>MCDSMLKSPISSWGHQNESSINSSGTTFSVKFMGYVPVPKSLSDRSNEEKDAFVKLCINTVITSQASETFTALRLQGDVGPFVSVYELDTFLNIANYTLTFFHIQDGRTQLLGRYMNDQMSHYKRREVDGRHYLGMIMKNRKNGNRECNVIKLAKENVTQEIIAKLQKVDNYEQTTISKLEARLRSTQDFPYKLQMLTCYHGKISHDEASRRLKNVGDFLIRESVTINGEFAMSFRTGQGTCDKFIIPANNIIFFKQFQVQESSLKNAVPRPQY</sequence>
<evidence type="ECO:0000256" key="1">
    <source>
        <dbReference type="ARBA" id="ARBA00022999"/>
    </source>
</evidence>
<dbReference type="SUPFAM" id="SSF50729">
    <property type="entry name" value="PH domain-like"/>
    <property type="match status" value="1"/>
</dbReference>
<dbReference type="Gene3D" id="2.30.29.30">
    <property type="entry name" value="Pleckstrin-homology domain (PH domain)/Phosphotyrosine-binding domain (PTB)"/>
    <property type="match status" value="1"/>
</dbReference>
<accession>G0N1Q8</accession>
<dbReference type="eggNOG" id="ENOG502TH8T">
    <property type="taxonomic scope" value="Eukaryota"/>
</dbReference>
<evidence type="ECO:0000256" key="2">
    <source>
        <dbReference type="PROSITE-ProRule" id="PRU00191"/>
    </source>
</evidence>
<feature type="compositionally biased region" description="Polar residues" evidence="3">
    <location>
        <begin position="9"/>
        <end position="21"/>
    </location>
</feature>
<name>G0N1Q8_CAEBE</name>
<keyword evidence="1 2" id="KW-0727">SH2 domain</keyword>
<reference evidence="6" key="1">
    <citation type="submission" date="2011-07" db="EMBL/GenBank/DDBJ databases">
        <authorList>
            <consortium name="Caenorhabditis brenneri Sequencing and Analysis Consortium"/>
            <person name="Wilson R.K."/>
        </authorList>
    </citation>
    <scope>NUCLEOTIDE SEQUENCE [LARGE SCALE GENOMIC DNA]</scope>
    <source>
        <strain evidence="6">PB2801</strain>
    </source>
</reference>
<dbReference type="OMA" id="RECNVIM"/>
<dbReference type="FunCoup" id="G0N1Q8">
    <property type="interactions" value="1842"/>
</dbReference>
<dbReference type="InterPro" id="IPR000980">
    <property type="entry name" value="SH2"/>
</dbReference>
<keyword evidence="6" id="KW-1185">Reference proteome</keyword>
<dbReference type="HOGENOM" id="CLU_088699_0_0_1"/>
<dbReference type="EMBL" id="GL379828">
    <property type="protein sequence ID" value="EGT50349.1"/>
    <property type="molecule type" value="Genomic_DNA"/>
</dbReference>
<dbReference type="InParanoid" id="G0N1Q8"/>
<dbReference type="InterPro" id="IPR036860">
    <property type="entry name" value="SH2_dom_sf"/>
</dbReference>
<dbReference type="SUPFAM" id="SSF55550">
    <property type="entry name" value="SH2 domain"/>
    <property type="match status" value="1"/>
</dbReference>
<dbReference type="InterPro" id="IPR011993">
    <property type="entry name" value="PH-like_dom_sf"/>
</dbReference>
<feature type="region of interest" description="Disordered" evidence="3">
    <location>
        <begin position="1"/>
        <end position="21"/>
    </location>
</feature>
<evidence type="ECO:0000313" key="5">
    <source>
        <dbReference type="EMBL" id="EGT50349.1"/>
    </source>
</evidence>
<dbReference type="OrthoDB" id="9938362at2759"/>
<dbReference type="SMART" id="SM00252">
    <property type="entry name" value="SH2"/>
    <property type="match status" value="1"/>
</dbReference>
<dbReference type="AlphaFoldDB" id="G0N1Q8"/>
<evidence type="ECO:0000313" key="6">
    <source>
        <dbReference type="Proteomes" id="UP000008068"/>
    </source>
</evidence>
<evidence type="ECO:0000259" key="4">
    <source>
        <dbReference type="PROSITE" id="PS50001"/>
    </source>
</evidence>
<dbReference type="CDD" id="cd00173">
    <property type="entry name" value="SH2"/>
    <property type="match status" value="1"/>
</dbReference>
<dbReference type="PROSITE" id="PS50001">
    <property type="entry name" value="SH2"/>
    <property type="match status" value="1"/>
</dbReference>
<gene>
    <name evidence="5" type="ORF">CAEBREN_16349</name>
</gene>
<proteinExistence type="predicted"/>
<feature type="domain" description="SH2" evidence="4">
    <location>
        <begin position="199"/>
        <end position="274"/>
    </location>
</feature>